<proteinExistence type="predicted"/>
<gene>
    <name evidence="2" type="ORF">DBO85_02515</name>
</gene>
<dbReference type="AlphaFoldDB" id="A0A2T5PE08"/>
<organism evidence="2 3">
    <name type="scientific">Pseudomonas mangrovi</name>
    <dbReference type="NCBI Taxonomy" id="2161748"/>
    <lineage>
        <taxon>Bacteria</taxon>
        <taxon>Pseudomonadati</taxon>
        <taxon>Pseudomonadota</taxon>
        <taxon>Gammaproteobacteria</taxon>
        <taxon>Pseudomonadales</taxon>
        <taxon>Pseudomonadaceae</taxon>
        <taxon>Pseudomonas</taxon>
    </lineage>
</organism>
<name>A0A2T5PE08_9PSED</name>
<evidence type="ECO:0000256" key="1">
    <source>
        <dbReference type="SAM" id="Phobius"/>
    </source>
</evidence>
<dbReference type="RefSeq" id="WP_108104987.1">
    <property type="nucleotide sequence ID" value="NZ_QASN01000003.1"/>
</dbReference>
<evidence type="ECO:0000313" key="2">
    <source>
        <dbReference type="EMBL" id="PTU75972.1"/>
    </source>
</evidence>
<reference evidence="2 3" key="1">
    <citation type="submission" date="2018-04" db="EMBL/GenBank/DDBJ databases">
        <title>Pseudomonas sp. nov., isolated from mangrove soil.</title>
        <authorList>
            <person name="Chen C."/>
        </authorList>
    </citation>
    <scope>NUCLEOTIDE SEQUENCE [LARGE SCALE GENOMIC DNA]</scope>
    <source>
        <strain evidence="2 3">TC-11</strain>
    </source>
</reference>
<comment type="caution">
    <text evidence="2">The sequence shown here is derived from an EMBL/GenBank/DDBJ whole genome shotgun (WGS) entry which is preliminary data.</text>
</comment>
<accession>A0A2T5PE08</accession>
<feature type="transmembrane region" description="Helical" evidence="1">
    <location>
        <begin position="77"/>
        <end position="95"/>
    </location>
</feature>
<keyword evidence="1" id="KW-0812">Transmembrane</keyword>
<dbReference type="EMBL" id="QASN01000003">
    <property type="protein sequence ID" value="PTU75972.1"/>
    <property type="molecule type" value="Genomic_DNA"/>
</dbReference>
<feature type="transmembrane region" description="Helical" evidence="1">
    <location>
        <begin position="116"/>
        <end position="135"/>
    </location>
</feature>
<evidence type="ECO:0000313" key="3">
    <source>
        <dbReference type="Proteomes" id="UP000244064"/>
    </source>
</evidence>
<sequence>MNGYWLFTPLLLPLFLGGLALPWLHWRDSGELPLPSPGGWLALLAAGALLLSSTLLGENNPLHAWLGLDRPLPRALPAVWAIYGLPCWGAALALWPAPLARRLPGQSGNQEMARALIAFAGWALLLVAGLIQLIIA</sequence>
<keyword evidence="1" id="KW-0472">Membrane</keyword>
<keyword evidence="1" id="KW-1133">Transmembrane helix</keyword>
<keyword evidence="3" id="KW-1185">Reference proteome</keyword>
<dbReference type="Proteomes" id="UP000244064">
    <property type="component" value="Unassembled WGS sequence"/>
</dbReference>
<feature type="transmembrane region" description="Helical" evidence="1">
    <location>
        <begin position="6"/>
        <end position="26"/>
    </location>
</feature>
<protein>
    <submittedName>
        <fullName evidence="2">Uncharacterized protein</fullName>
    </submittedName>
</protein>
<feature type="transmembrane region" description="Helical" evidence="1">
    <location>
        <begin position="38"/>
        <end position="57"/>
    </location>
</feature>